<dbReference type="AlphaFoldDB" id="A0AAX6DMX1"/>
<dbReference type="GO" id="GO:0005730">
    <property type="term" value="C:nucleolus"/>
    <property type="evidence" value="ECO:0007669"/>
    <property type="project" value="TreeGrafter"/>
</dbReference>
<accession>A0AAX6DMX1</accession>
<dbReference type="GO" id="GO:0003677">
    <property type="term" value="F:DNA binding"/>
    <property type="evidence" value="ECO:0007669"/>
    <property type="project" value="TreeGrafter"/>
</dbReference>
<sequence length="455" mass="51254">MQSHYRQGSHRRDVGDYEYEDYDEYEDEEEGSEEEEEEEEEEDPVKSKEQQEFLSLREKLKERIRQKLKKQTASTSGRQPQVSKRTSMTNDKFGSFFGPSQSVIASRVLDERRSIQETSLVVSRAPSSSSASTKGSSSTPSEKKAHVQHQKARVVNEVKKKAQALKDMRDYSFLLSDDADLPAPEKEQPRPPAVRKPAPVSDVHSAQASSKVKPPMGKPSRPVPNGHESKNSVARNLLSQTRVGPAKGAVVSRPRPASAEHRKVGAGSGTNGSGRPIGHKPLPSKSSAVATGTSRPPAKVANEPRLKTRVPSAVPHPSIQKNHQSSQRRPSERPEKVRTAPKQPLPSSKSQMEPSKKIPMRDSRKDKKMPVKRKFDEDDGKDAIAMIRNMFRYDPNKFVGVDEDVSDMEADFSQIQKEENYSAKMGRKEDEEEFLLIQEDERRERMRKKQKPSRR</sequence>
<evidence type="ECO:0000256" key="2">
    <source>
        <dbReference type="ARBA" id="ARBA00023054"/>
    </source>
</evidence>
<comment type="caution">
    <text evidence="4">The sequence shown here is derived from an EMBL/GenBank/DDBJ whole genome shotgun (WGS) entry which is preliminary data.</text>
</comment>
<protein>
    <submittedName>
        <fullName evidence="4">Hepatoma-derived growth factor-related protein 2</fullName>
    </submittedName>
</protein>
<comment type="similarity">
    <text evidence="1">Belongs to the SPT2 family.</text>
</comment>
<dbReference type="GO" id="GO:0006360">
    <property type="term" value="P:transcription by RNA polymerase I"/>
    <property type="evidence" value="ECO:0007669"/>
    <property type="project" value="TreeGrafter"/>
</dbReference>
<name>A0AAX6DMX1_IRIPA</name>
<reference evidence="4" key="1">
    <citation type="journal article" date="2023" name="GigaByte">
        <title>Genome assembly of the bearded iris, Iris pallida Lam.</title>
        <authorList>
            <person name="Bruccoleri R.E."/>
            <person name="Oakeley E.J."/>
            <person name="Faust A.M.E."/>
            <person name="Altorfer M."/>
            <person name="Dessus-Babus S."/>
            <person name="Burckhardt D."/>
            <person name="Oertli M."/>
            <person name="Naumann U."/>
            <person name="Petersen F."/>
            <person name="Wong J."/>
        </authorList>
    </citation>
    <scope>NUCLEOTIDE SEQUENCE</scope>
    <source>
        <strain evidence="4">GSM-AAB239-AS_SAM_17_03QT</strain>
    </source>
</reference>
<evidence type="ECO:0000256" key="3">
    <source>
        <dbReference type="SAM" id="MobiDB-lite"/>
    </source>
</evidence>
<evidence type="ECO:0000313" key="4">
    <source>
        <dbReference type="EMBL" id="KAJ6793108.1"/>
    </source>
</evidence>
<dbReference type="Pfam" id="PF08243">
    <property type="entry name" value="SPT2"/>
    <property type="match status" value="1"/>
</dbReference>
<feature type="region of interest" description="Disordered" evidence="3">
    <location>
        <begin position="118"/>
        <end position="378"/>
    </location>
</feature>
<feature type="compositionally biased region" description="Polar residues" evidence="3">
    <location>
        <begin position="231"/>
        <end position="242"/>
    </location>
</feature>
<evidence type="ECO:0000256" key="1">
    <source>
        <dbReference type="ARBA" id="ARBA00006461"/>
    </source>
</evidence>
<feature type="compositionally biased region" description="Polar residues" evidence="3">
    <location>
        <begin position="319"/>
        <end position="328"/>
    </location>
</feature>
<dbReference type="InterPro" id="IPR013256">
    <property type="entry name" value="Chromatin_SPT2"/>
</dbReference>
<feature type="compositionally biased region" description="Polar residues" evidence="3">
    <location>
        <begin position="284"/>
        <end position="294"/>
    </location>
</feature>
<dbReference type="Proteomes" id="UP001140949">
    <property type="component" value="Unassembled WGS sequence"/>
</dbReference>
<evidence type="ECO:0000313" key="5">
    <source>
        <dbReference type="Proteomes" id="UP001140949"/>
    </source>
</evidence>
<gene>
    <name evidence="4" type="ORF">M6B38_111030</name>
</gene>
<feature type="compositionally biased region" description="Basic and acidic residues" evidence="3">
    <location>
        <begin position="354"/>
        <end position="376"/>
    </location>
</feature>
<dbReference type="GO" id="GO:0042393">
    <property type="term" value="F:histone binding"/>
    <property type="evidence" value="ECO:0007669"/>
    <property type="project" value="TreeGrafter"/>
</dbReference>
<keyword evidence="2" id="KW-0175">Coiled coil</keyword>
<organism evidence="4 5">
    <name type="scientific">Iris pallida</name>
    <name type="common">Sweet iris</name>
    <dbReference type="NCBI Taxonomy" id="29817"/>
    <lineage>
        <taxon>Eukaryota</taxon>
        <taxon>Viridiplantae</taxon>
        <taxon>Streptophyta</taxon>
        <taxon>Embryophyta</taxon>
        <taxon>Tracheophyta</taxon>
        <taxon>Spermatophyta</taxon>
        <taxon>Magnoliopsida</taxon>
        <taxon>Liliopsida</taxon>
        <taxon>Asparagales</taxon>
        <taxon>Iridaceae</taxon>
        <taxon>Iridoideae</taxon>
        <taxon>Irideae</taxon>
        <taxon>Iris</taxon>
    </lineage>
</organism>
<feature type="compositionally biased region" description="Acidic residues" evidence="3">
    <location>
        <begin position="16"/>
        <end position="43"/>
    </location>
</feature>
<feature type="compositionally biased region" description="Polar residues" evidence="3">
    <location>
        <begin position="71"/>
        <end position="100"/>
    </location>
</feature>
<feature type="compositionally biased region" description="Basic and acidic residues" evidence="3">
    <location>
        <begin position="329"/>
        <end position="338"/>
    </location>
</feature>
<feature type="compositionally biased region" description="Low complexity" evidence="3">
    <location>
        <begin position="119"/>
        <end position="140"/>
    </location>
</feature>
<proteinExistence type="inferred from homology"/>
<dbReference type="SMART" id="SM00784">
    <property type="entry name" value="SPT2"/>
    <property type="match status" value="1"/>
</dbReference>
<dbReference type="PANTHER" id="PTHR22691:SF8">
    <property type="entry name" value="PROTEIN SPT2 HOMOLOG"/>
    <property type="match status" value="1"/>
</dbReference>
<keyword evidence="5" id="KW-1185">Reference proteome</keyword>
<dbReference type="PANTHER" id="PTHR22691">
    <property type="entry name" value="YEAST SPT2-RELATED"/>
    <property type="match status" value="1"/>
</dbReference>
<dbReference type="GO" id="GO:0006334">
    <property type="term" value="P:nucleosome assembly"/>
    <property type="evidence" value="ECO:0007669"/>
    <property type="project" value="TreeGrafter"/>
</dbReference>
<reference evidence="4" key="2">
    <citation type="submission" date="2023-04" db="EMBL/GenBank/DDBJ databases">
        <authorList>
            <person name="Bruccoleri R.E."/>
            <person name="Oakeley E.J."/>
            <person name="Faust A.-M."/>
            <person name="Dessus-Babus S."/>
            <person name="Altorfer M."/>
            <person name="Burckhardt D."/>
            <person name="Oertli M."/>
            <person name="Naumann U."/>
            <person name="Petersen F."/>
            <person name="Wong J."/>
        </authorList>
    </citation>
    <scope>NUCLEOTIDE SEQUENCE</scope>
    <source>
        <strain evidence="4">GSM-AAB239-AS_SAM_17_03QT</strain>
        <tissue evidence="4">Leaf</tissue>
    </source>
</reference>
<feature type="compositionally biased region" description="Basic and acidic residues" evidence="3">
    <location>
        <begin position="44"/>
        <end position="65"/>
    </location>
</feature>
<feature type="region of interest" description="Disordered" evidence="3">
    <location>
        <begin position="1"/>
        <end position="100"/>
    </location>
</feature>
<dbReference type="EMBL" id="JANAVB010043219">
    <property type="protein sequence ID" value="KAJ6793108.1"/>
    <property type="molecule type" value="Genomic_DNA"/>
</dbReference>
<feature type="compositionally biased region" description="Basic and acidic residues" evidence="3">
    <location>
        <begin position="154"/>
        <end position="170"/>
    </location>
</feature>